<dbReference type="Proteomes" id="UP000632138">
    <property type="component" value="Unassembled WGS sequence"/>
</dbReference>
<dbReference type="EMBL" id="JAENHP010000008">
    <property type="protein sequence ID" value="MBM2618844.1"/>
    <property type="molecule type" value="Genomic_DNA"/>
</dbReference>
<sequence>MPFLKVEGVRTVNQSGQNATLFDPFSDALALVLDLSASADLLALPQASFSATFQIFDPHGNRVAVSTAYGSAFNWGPRFWISKGNNWGPPTAYQTAEKWGLSWSANSIFGLRGLVKAQYIPSPGSGWAAVDAFDVSPMRWFRVKEKFRL</sequence>
<reference evidence="1 2" key="1">
    <citation type="submission" date="2021-01" db="EMBL/GenBank/DDBJ databases">
        <title>Actinoplanes sp. nov. LDG1-06 isolated from lichen.</title>
        <authorList>
            <person name="Saeng-In P."/>
            <person name="Phongsopitanun W."/>
            <person name="Kanchanasin P."/>
            <person name="Yuki M."/>
            <person name="Kudo T."/>
            <person name="Ohkuma M."/>
            <person name="Tanasupawat S."/>
        </authorList>
    </citation>
    <scope>NUCLEOTIDE SEQUENCE [LARGE SCALE GENOMIC DNA]</scope>
    <source>
        <strain evidence="1 2">LDG1-06</strain>
    </source>
</reference>
<evidence type="ECO:0000313" key="1">
    <source>
        <dbReference type="EMBL" id="MBM2618844.1"/>
    </source>
</evidence>
<accession>A0ABS2AHY0</accession>
<proteinExistence type="predicted"/>
<comment type="caution">
    <text evidence="1">The sequence shown here is derived from an EMBL/GenBank/DDBJ whole genome shotgun (WGS) entry which is preliminary data.</text>
</comment>
<name>A0ABS2AHY0_9ACTN</name>
<protein>
    <submittedName>
        <fullName evidence="1">Uncharacterized protein</fullName>
    </submittedName>
</protein>
<gene>
    <name evidence="1" type="ORF">JIG36_25120</name>
</gene>
<evidence type="ECO:0000313" key="2">
    <source>
        <dbReference type="Proteomes" id="UP000632138"/>
    </source>
</evidence>
<keyword evidence="2" id="KW-1185">Reference proteome</keyword>
<organism evidence="1 2">
    <name type="scientific">Paractinoplanes ovalisporus</name>
    <dbReference type="NCBI Taxonomy" id="2810368"/>
    <lineage>
        <taxon>Bacteria</taxon>
        <taxon>Bacillati</taxon>
        <taxon>Actinomycetota</taxon>
        <taxon>Actinomycetes</taxon>
        <taxon>Micromonosporales</taxon>
        <taxon>Micromonosporaceae</taxon>
        <taxon>Paractinoplanes</taxon>
    </lineage>
</organism>
<dbReference type="RefSeq" id="WP_203378851.1">
    <property type="nucleotide sequence ID" value="NZ_JAENHP010000008.1"/>
</dbReference>